<organism evidence="2">
    <name type="scientific">Streptomyces sp. R33</name>
    <dbReference type="NCBI Taxonomy" id="3238629"/>
    <lineage>
        <taxon>Bacteria</taxon>
        <taxon>Bacillati</taxon>
        <taxon>Actinomycetota</taxon>
        <taxon>Actinomycetes</taxon>
        <taxon>Kitasatosporales</taxon>
        <taxon>Streptomycetaceae</taxon>
        <taxon>Streptomyces</taxon>
    </lineage>
</organism>
<evidence type="ECO:0000256" key="1">
    <source>
        <dbReference type="SAM" id="MobiDB-lite"/>
    </source>
</evidence>
<sequence length="66" mass="7426">MNSYEAKQVAEKLLKNEPVGAEVTFNDDFDATPHSNKNRPDKGEHVDGWKAVKRADGTIKVDKKWA</sequence>
<dbReference type="EMBL" id="CP165727">
    <property type="protein sequence ID" value="XDV63202.1"/>
    <property type="molecule type" value="Genomic_DNA"/>
</dbReference>
<name>A0AB39Y3Y1_9ACTN</name>
<reference evidence="2" key="1">
    <citation type="submission" date="2024-08" db="EMBL/GenBank/DDBJ databases">
        <authorList>
            <person name="Yu S.T."/>
        </authorList>
    </citation>
    <scope>NUCLEOTIDE SEQUENCE</scope>
    <source>
        <strain evidence="2">R33</strain>
    </source>
</reference>
<proteinExistence type="predicted"/>
<gene>
    <name evidence="2" type="ORF">AB5J51_09795</name>
</gene>
<dbReference type="RefSeq" id="WP_133896442.1">
    <property type="nucleotide sequence ID" value="NZ_CP165727.1"/>
</dbReference>
<evidence type="ECO:0000313" key="2">
    <source>
        <dbReference type="EMBL" id="XDV63202.1"/>
    </source>
</evidence>
<feature type="region of interest" description="Disordered" evidence="1">
    <location>
        <begin position="24"/>
        <end position="47"/>
    </location>
</feature>
<accession>A0AB39Y3Y1</accession>
<protein>
    <submittedName>
        <fullName evidence="2">Uncharacterized protein</fullName>
    </submittedName>
</protein>
<feature type="compositionally biased region" description="Basic and acidic residues" evidence="1">
    <location>
        <begin position="38"/>
        <end position="47"/>
    </location>
</feature>
<dbReference type="AlphaFoldDB" id="A0AB39Y3Y1"/>